<feature type="domain" description="Flavin reductase like" evidence="5">
    <location>
        <begin position="106"/>
        <end position="262"/>
    </location>
</feature>
<evidence type="ECO:0000256" key="3">
    <source>
        <dbReference type="ARBA" id="ARBA00022643"/>
    </source>
</evidence>
<dbReference type="EMBL" id="JANVFS010000049">
    <property type="protein sequence ID" value="KAJ4465677.1"/>
    <property type="molecule type" value="Genomic_DNA"/>
</dbReference>
<evidence type="ECO:0000256" key="4">
    <source>
        <dbReference type="ARBA" id="ARBA00038054"/>
    </source>
</evidence>
<comment type="cofactor">
    <cofactor evidence="1">
        <name>FMN</name>
        <dbReference type="ChEBI" id="CHEBI:58210"/>
    </cofactor>
</comment>
<evidence type="ECO:0000256" key="2">
    <source>
        <dbReference type="ARBA" id="ARBA00022630"/>
    </source>
</evidence>
<proteinExistence type="inferred from homology"/>
<comment type="similarity">
    <text evidence="4">Belongs to the flavoredoxin family.</text>
</comment>
<dbReference type="PANTHER" id="PTHR33798:SF5">
    <property type="entry name" value="FLAVIN REDUCTASE LIKE DOMAIN-CONTAINING PROTEIN"/>
    <property type="match status" value="1"/>
</dbReference>
<gene>
    <name evidence="6" type="ORF">C8J55DRAFT_248644</name>
</gene>
<dbReference type="InterPro" id="IPR012349">
    <property type="entry name" value="Split_barrel_FMN-bd"/>
</dbReference>
<evidence type="ECO:0000313" key="6">
    <source>
        <dbReference type="EMBL" id="KAJ4465677.1"/>
    </source>
</evidence>
<reference evidence="6" key="2">
    <citation type="journal article" date="2023" name="Proc. Natl. Acad. Sci. U.S.A.">
        <title>A global phylogenomic analysis of the shiitake genus Lentinula.</title>
        <authorList>
            <person name="Sierra-Patev S."/>
            <person name="Min B."/>
            <person name="Naranjo-Ortiz M."/>
            <person name="Looney B."/>
            <person name="Konkel Z."/>
            <person name="Slot J.C."/>
            <person name="Sakamoto Y."/>
            <person name="Steenwyk J.L."/>
            <person name="Rokas A."/>
            <person name="Carro J."/>
            <person name="Camarero S."/>
            <person name="Ferreira P."/>
            <person name="Molpeceres G."/>
            <person name="Ruiz-Duenas F.J."/>
            <person name="Serrano A."/>
            <person name="Henrissat B."/>
            <person name="Drula E."/>
            <person name="Hughes K.W."/>
            <person name="Mata J.L."/>
            <person name="Ishikawa N.K."/>
            <person name="Vargas-Isla R."/>
            <person name="Ushijima S."/>
            <person name="Smith C.A."/>
            <person name="Donoghue J."/>
            <person name="Ahrendt S."/>
            <person name="Andreopoulos W."/>
            <person name="He G."/>
            <person name="LaButti K."/>
            <person name="Lipzen A."/>
            <person name="Ng V."/>
            <person name="Riley R."/>
            <person name="Sandor L."/>
            <person name="Barry K."/>
            <person name="Martinez A.T."/>
            <person name="Xiao Y."/>
            <person name="Gibbons J.G."/>
            <person name="Terashima K."/>
            <person name="Grigoriev I.V."/>
            <person name="Hibbett D."/>
        </authorList>
    </citation>
    <scope>NUCLEOTIDE SEQUENCE</scope>
    <source>
        <strain evidence="6">Sp2 HRB7682 ss15</strain>
    </source>
</reference>
<dbReference type="SMART" id="SM00903">
    <property type="entry name" value="Flavin_Reduct"/>
    <property type="match status" value="1"/>
</dbReference>
<keyword evidence="3" id="KW-0288">FMN</keyword>
<dbReference type="Proteomes" id="UP001150238">
    <property type="component" value="Unassembled WGS sequence"/>
</dbReference>
<accession>A0A9W8ZSL2</accession>
<organism evidence="6 7">
    <name type="scientific">Lentinula lateritia</name>
    <dbReference type="NCBI Taxonomy" id="40482"/>
    <lineage>
        <taxon>Eukaryota</taxon>
        <taxon>Fungi</taxon>
        <taxon>Dikarya</taxon>
        <taxon>Basidiomycota</taxon>
        <taxon>Agaricomycotina</taxon>
        <taxon>Agaricomycetes</taxon>
        <taxon>Agaricomycetidae</taxon>
        <taxon>Agaricales</taxon>
        <taxon>Marasmiineae</taxon>
        <taxon>Omphalotaceae</taxon>
        <taxon>Lentinula</taxon>
    </lineage>
</organism>
<evidence type="ECO:0000259" key="5">
    <source>
        <dbReference type="SMART" id="SM00903"/>
    </source>
</evidence>
<keyword evidence="2" id="KW-0285">Flavoprotein</keyword>
<name>A0A9W8ZSL2_9AGAR</name>
<dbReference type="AlphaFoldDB" id="A0A9W8ZSL2"/>
<dbReference type="GO" id="GO:0010181">
    <property type="term" value="F:FMN binding"/>
    <property type="evidence" value="ECO:0007669"/>
    <property type="project" value="InterPro"/>
</dbReference>
<comment type="caution">
    <text evidence="6">The sequence shown here is derived from an EMBL/GenBank/DDBJ whole genome shotgun (WGS) entry which is preliminary data.</text>
</comment>
<dbReference type="PANTHER" id="PTHR33798">
    <property type="entry name" value="FLAVOPROTEIN OXYGENASE"/>
    <property type="match status" value="1"/>
</dbReference>
<dbReference type="SUPFAM" id="SSF50475">
    <property type="entry name" value="FMN-binding split barrel"/>
    <property type="match status" value="1"/>
</dbReference>
<evidence type="ECO:0000256" key="1">
    <source>
        <dbReference type="ARBA" id="ARBA00001917"/>
    </source>
</evidence>
<evidence type="ECO:0000313" key="7">
    <source>
        <dbReference type="Proteomes" id="UP001150238"/>
    </source>
</evidence>
<protein>
    <recommendedName>
        <fullName evidence="5">Flavin reductase like domain-containing protein</fullName>
    </recommendedName>
</protein>
<reference evidence="6" key="1">
    <citation type="submission" date="2022-08" db="EMBL/GenBank/DDBJ databases">
        <authorList>
            <consortium name="DOE Joint Genome Institute"/>
            <person name="Min B."/>
            <person name="Riley R."/>
            <person name="Sierra-Patev S."/>
            <person name="Naranjo-Ortiz M."/>
            <person name="Looney B."/>
            <person name="Konkel Z."/>
            <person name="Slot J.C."/>
            <person name="Sakamoto Y."/>
            <person name="Steenwyk J.L."/>
            <person name="Rokas A."/>
            <person name="Carro J."/>
            <person name="Camarero S."/>
            <person name="Ferreira P."/>
            <person name="Molpeceres G."/>
            <person name="Ruiz-Duenas F.J."/>
            <person name="Serrano A."/>
            <person name="Henrissat B."/>
            <person name="Drula E."/>
            <person name="Hughes K.W."/>
            <person name="Mata J.L."/>
            <person name="Ishikawa N.K."/>
            <person name="Vargas-Isla R."/>
            <person name="Ushijima S."/>
            <person name="Smith C.A."/>
            <person name="Ahrendt S."/>
            <person name="Andreopoulos W."/>
            <person name="He G."/>
            <person name="Labutti K."/>
            <person name="Lipzen A."/>
            <person name="Ng V."/>
            <person name="Sandor L."/>
            <person name="Barry K."/>
            <person name="Martinez A.T."/>
            <person name="Xiao Y."/>
            <person name="Gibbons J.G."/>
            <person name="Terashima K."/>
            <person name="Hibbett D.S."/>
            <person name="Grigoriev I.V."/>
        </authorList>
    </citation>
    <scope>NUCLEOTIDE SEQUENCE</scope>
    <source>
        <strain evidence="6">Sp2 HRB7682 ss15</strain>
    </source>
</reference>
<dbReference type="Pfam" id="PF01613">
    <property type="entry name" value="Flavin_Reduct"/>
    <property type="match status" value="1"/>
</dbReference>
<dbReference type="Gene3D" id="2.30.110.10">
    <property type="entry name" value="Electron Transport, Fmn-binding Protein, Chain A"/>
    <property type="match status" value="1"/>
</dbReference>
<dbReference type="InterPro" id="IPR002563">
    <property type="entry name" value="Flavin_Rdtase-like_dom"/>
</dbReference>
<sequence length="315" mass="34806">MNSDSSLSNSAVPSLDQDTTKYTQELISSCLEGLPTFEESRYNTSTSDVPAVKYIQPPNPGWKFGEKVESSDLGRKWMEGSKLEDDWEHFDADKEDNRKIYALMISGIQPRPIAFISSVSASGEENIAPFSFFQALSPSPPLIMISAMNAPRIKDTSTNIQATKEFTVNLISLPWIVQANAASIDAPAHVSEWEVAGLTKEPSTHVRAPRVKESAFSMECTFFDKYDIVHPDTGITTSTITFGLIKCIHVRKNVLNARGVPDPAKLQTVSRMGDISYGLTTEAFRLPRPSWVADGEVIEKVLGENRHLDLVGDNH</sequence>